<evidence type="ECO:0000256" key="2">
    <source>
        <dbReference type="ARBA" id="ARBA00004651"/>
    </source>
</evidence>
<gene>
    <name evidence="15" type="ORF">DES48_101347</name>
</gene>
<dbReference type="InterPro" id="IPR036097">
    <property type="entry name" value="HisK_dim/P_sf"/>
</dbReference>
<evidence type="ECO:0000256" key="8">
    <source>
        <dbReference type="ARBA" id="ARBA00022777"/>
    </source>
</evidence>
<keyword evidence="5" id="KW-0597">Phosphoprotein</keyword>
<evidence type="ECO:0000313" key="16">
    <source>
        <dbReference type="Proteomes" id="UP000252254"/>
    </source>
</evidence>
<evidence type="ECO:0000256" key="3">
    <source>
        <dbReference type="ARBA" id="ARBA00012438"/>
    </source>
</evidence>
<feature type="transmembrane region" description="Helical" evidence="12">
    <location>
        <begin position="9"/>
        <end position="32"/>
    </location>
</feature>
<keyword evidence="8" id="KW-0418">Kinase</keyword>
<evidence type="ECO:0000313" key="15">
    <source>
        <dbReference type="EMBL" id="RBP01608.1"/>
    </source>
</evidence>
<keyword evidence="6" id="KW-0808">Transferase</keyword>
<dbReference type="PROSITE" id="PS50109">
    <property type="entry name" value="HIS_KIN"/>
    <property type="match status" value="1"/>
</dbReference>
<evidence type="ECO:0000256" key="10">
    <source>
        <dbReference type="ARBA" id="ARBA00023012"/>
    </source>
</evidence>
<dbReference type="OrthoDB" id="9813151at2"/>
<evidence type="ECO:0000256" key="1">
    <source>
        <dbReference type="ARBA" id="ARBA00000085"/>
    </source>
</evidence>
<dbReference type="Gene3D" id="1.10.287.130">
    <property type="match status" value="1"/>
</dbReference>
<dbReference type="CDD" id="cd00075">
    <property type="entry name" value="HATPase"/>
    <property type="match status" value="1"/>
</dbReference>
<evidence type="ECO:0000259" key="14">
    <source>
        <dbReference type="PROSITE" id="PS50885"/>
    </source>
</evidence>
<evidence type="ECO:0000256" key="7">
    <source>
        <dbReference type="ARBA" id="ARBA00022741"/>
    </source>
</evidence>
<sequence length="456" mass="52037">MHKTLRNKILFYLLVVSFCGIFLASFTILFGVQNHFSTYVQNDREKNIELIEQALITSYQTYGNLTGDNLSELLHDQAMTENLYYKILDEQGEVILNTTTMIGMMGMMHGKHSQKIEQGYESSITNLNYRSKQIGQLEVFYPVEFVGENFTFVKSIQRNIVIAIIITVILSIVFSLFFSRRLTTGFNQLSNAIERLQKHRDQAKVPVEKLTPEFRKLGESFNQLTDSLVTEDNLRKQFTADFAHELRTPIATLRSQIEAFQDGIWEPTPKRLEQSHHELMRLVRLVNELEKLIAAENPQIKLNKTTIDADQLIAQITNQLSTLFKEKKVQLFVNKTDGGSAFVGDHDKVVQIITNVLKNALNYTPEQGKVWITVKNEADFLGFVIQDQGTGIRQEDIPHLFERFYRGDKSRNRKTGGIGIGLSIVKALVDAHHGNINIVSELNVGTTVTIWIPKNE</sequence>
<dbReference type="InterPro" id="IPR005467">
    <property type="entry name" value="His_kinase_dom"/>
</dbReference>
<dbReference type="SMART" id="SM00388">
    <property type="entry name" value="HisKA"/>
    <property type="match status" value="1"/>
</dbReference>
<proteinExistence type="predicted"/>
<keyword evidence="12" id="KW-0812">Transmembrane</keyword>
<keyword evidence="7" id="KW-0547">Nucleotide-binding</keyword>
<dbReference type="Pfam" id="PF00512">
    <property type="entry name" value="HisKA"/>
    <property type="match status" value="1"/>
</dbReference>
<evidence type="ECO:0000256" key="12">
    <source>
        <dbReference type="SAM" id="Phobius"/>
    </source>
</evidence>
<dbReference type="InterPro" id="IPR036890">
    <property type="entry name" value="HATPase_C_sf"/>
</dbReference>
<feature type="domain" description="HAMP" evidence="14">
    <location>
        <begin position="180"/>
        <end position="233"/>
    </location>
</feature>
<dbReference type="InterPro" id="IPR003661">
    <property type="entry name" value="HisK_dim/P_dom"/>
</dbReference>
<dbReference type="PANTHER" id="PTHR45453:SF1">
    <property type="entry name" value="PHOSPHATE REGULON SENSOR PROTEIN PHOR"/>
    <property type="match status" value="1"/>
</dbReference>
<dbReference type="FunFam" id="3.30.565.10:FF:000006">
    <property type="entry name" value="Sensor histidine kinase WalK"/>
    <property type="match status" value="1"/>
</dbReference>
<comment type="subcellular location">
    <subcellularLocation>
        <location evidence="2">Cell membrane</location>
        <topology evidence="2">Multi-pass membrane protein</topology>
    </subcellularLocation>
</comment>
<dbReference type="Pfam" id="PF00672">
    <property type="entry name" value="HAMP"/>
    <property type="match status" value="1"/>
</dbReference>
<dbReference type="InterPro" id="IPR003594">
    <property type="entry name" value="HATPase_dom"/>
</dbReference>
<accession>A0A366EGZ0</accession>
<protein>
    <recommendedName>
        <fullName evidence="3">histidine kinase</fullName>
        <ecNumber evidence="3">2.7.13.3</ecNumber>
    </recommendedName>
</protein>
<dbReference type="SUPFAM" id="SSF47384">
    <property type="entry name" value="Homodimeric domain of signal transducing histidine kinase"/>
    <property type="match status" value="1"/>
</dbReference>
<reference evidence="15 16" key="1">
    <citation type="submission" date="2018-06" db="EMBL/GenBank/DDBJ databases">
        <title>Genomic Encyclopedia of Type Strains, Phase IV (KMG-IV): sequencing the most valuable type-strain genomes for metagenomic binning, comparative biology and taxonomic classification.</title>
        <authorList>
            <person name="Goeker M."/>
        </authorList>
    </citation>
    <scope>NUCLEOTIDE SEQUENCE [LARGE SCALE GENOMIC DNA]</scope>
    <source>
        <strain evidence="15 16">DSM 15140</strain>
    </source>
</reference>
<feature type="transmembrane region" description="Helical" evidence="12">
    <location>
        <begin position="160"/>
        <end position="178"/>
    </location>
</feature>
<evidence type="ECO:0000256" key="9">
    <source>
        <dbReference type="ARBA" id="ARBA00022840"/>
    </source>
</evidence>
<dbReference type="GO" id="GO:0004721">
    <property type="term" value="F:phosphoprotein phosphatase activity"/>
    <property type="evidence" value="ECO:0007669"/>
    <property type="project" value="TreeGrafter"/>
</dbReference>
<dbReference type="GO" id="GO:0005524">
    <property type="term" value="F:ATP binding"/>
    <property type="evidence" value="ECO:0007669"/>
    <property type="project" value="UniProtKB-KW"/>
</dbReference>
<dbReference type="GO" id="GO:0000155">
    <property type="term" value="F:phosphorelay sensor kinase activity"/>
    <property type="evidence" value="ECO:0007669"/>
    <property type="project" value="InterPro"/>
</dbReference>
<dbReference type="PROSITE" id="PS50885">
    <property type="entry name" value="HAMP"/>
    <property type="match status" value="1"/>
</dbReference>
<dbReference type="GO" id="GO:0005886">
    <property type="term" value="C:plasma membrane"/>
    <property type="evidence" value="ECO:0007669"/>
    <property type="project" value="UniProtKB-SubCell"/>
</dbReference>
<feature type="domain" description="Histidine kinase" evidence="13">
    <location>
        <begin position="241"/>
        <end position="456"/>
    </location>
</feature>
<dbReference type="InterPro" id="IPR050351">
    <property type="entry name" value="BphY/WalK/GraS-like"/>
</dbReference>
<dbReference type="CDD" id="cd00082">
    <property type="entry name" value="HisKA"/>
    <property type="match status" value="1"/>
</dbReference>
<dbReference type="Proteomes" id="UP000252254">
    <property type="component" value="Unassembled WGS sequence"/>
</dbReference>
<dbReference type="AlphaFoldDB" id="A0A366EGZ0"/>
<evidence type="ECO:0000256" key="4">
    <source>
        <dbReference type="ARBA" id="ARBA00022475"/>
    </source>
</evidence>
<keyword evidence="9" id="KW-0067">ATP-binding</keyword>
<dbReference type="PANTHER" id="PTHR45453">
    <property type="entry name" value="PHOSPHATE REGULON SENSOR PROTEIN PHOR"/>
    <property type="match status" value="1"/>
</dbReference>
<dbReference type="SMART" id="SM00304">
    <property type="entry name" value="HAMP"/>
    <property type="match status" value="1"/>
</dbReference>
<dbReference type="InterPro" id="IPR003660">
    <property type="entry name" value="HAMP_dom"/>
</dbReference>
<dbReference type="Gene3D" id="6.10.340.10">
    <property type="match status" value="1"/>
</dbReference>
<organism evidence="15 16">
    <name type="scientific">Paraliobacillus ryukyuensis</name>
    <dbReference type="NCBI Taxonomy" id="200904"/>
    <lineage>
        <taxon>Bacteria</taxon>
        <taxon>Bacillati</taxon>
        <taxon>Bacillota</taxon>
        <taxon>Bacilli</taxon>
        <taxon>Bacillales</taxon>
        <taxon>Bacillaceae</taxon>
        <taxon>Paraliobacillus</taxon>
    </lineage>
</organism>
<keyword evidence="11 12" id="KW-0472">Membrane</keyword>
<keyword evidence="10" id="KW-0902">Two-component regulatory system</keyword>
<dbReference type="PRINTS" id="PR00344">
    <property type="entry name" value="BCTRLSENSOR"/>
</dbReference>
<dbReference type="RefSeq" id="WP_113866333.1">
    <property type="nucleotide sequence ID" value="NZ_BAABQN010000001.1"/>
</dbReference>
<name>A0A366EGZ0_9BACI</name>
<dbReference type="EMBL" id="QNRI01000001">
    <property type="protein sequence ID" value="RBP01608.1"/>
    <property type="molecule type" value="Genomic_DNA"/>
</dbReference>
<keyword evidence="12" id="KW-1133">Transmembrane helix</keyword>
<evidence type="ECO:0000256" key="5">
    <source>
        <dbReference type="ARBA" id="ARBA00022553"/>
    </source>
</evidence>
<dbReference type="Gene3D" id="3.30.565.10">
    <property type="entry name" value="Histidine kinase-like ATPase, C-terminal domain"/>
    <property type="match status" value="1"/>
</dbReference>
<keyword evidence="16" id="KW-1185">Reference proteome</keyword>
<keyword evidence="4" id="KW-1003">Cell membrane</keyword>
<dbReference type="STRING" id="200904.GCA_900168775_01764"/>
<evidence type="ECO:0000256" key="11">
    <source>
        <dbReference type="ARBA" id="ARBA00023136"/>
    </source>
</evidence>
<comment type="caution">
    <text evidence="15">The sequence shown here is derived from an EMBL/GenBank/DDBJ whole genome shotgun (WGS) entry which is preliminary data.</text>
</comment>
<dbReference type="Pfam" id="PF02518">
    <property type="entry name" value="HATPase_c"/>
    <property type="match status" value="1"/>
</dbReference>
<dbReference type="EC" id="2.7.13.3" evidence="3"/>
<dbReference type="GO" id="GO:0016036">
    <property type="term" value="P:cellular response to phosphate starvation"/>
    <property type="evidence" value="ECO:0007669"/>
    <property type="project" value="TreeGrafter"/>
</dbReference>
<evidence type="ECO:0000259" key="13">
    <source>
        <dbReference type="PROSITE" id="PS50109"/>
    </source>
</evidence>
<dbReference type="InterPro" id="IPR004358">
    <property type="entry name" value="Sig_transdc_His_kin-like_C"/>
</dbReference>
<dbReference type="SUPFAM" id="SSF55874">
    <property type="entry name" value="ATPase domain of HSP90 chaperone/DNA topoisomerase II/histidine kinase"/>
    <property type="match status" value="1"/>
</dbReference>
<comment type="catalytic activity">
    <reaction evidence="1">
        <text>ATP + protein L-histidine = ADP + protein N-phospho-L-histidine.</text>
        <dbReference type="EC" id="2.7.13.3"/>
    </reaction>
</comment>
<evidence type="ECO:0000256" key="6">
    <source>
        <dbReference type="ARBA" id="ARBA00022679"/>
    </source>
</evidence>
<dbReference type="CDD" id="cd06225">
    <property type="entry name" value="HAMP"/>
    <property type="match status" value="1"/>
</dbReference>
<dbReference type="SMART" id="SM00387">
    <property type="entry name" value="HATPase_c"/>
    <property type="match status" value="1"/>
</dbReference>